<comment type="pathway">
    <text evidence="1">Cofactor biosynthesis; NAD(+) biosynthesis; nicotinate D-ribonucleotide from nicotinate: step 1/1.</text>
</comment>
<dbReference type="PANTHER" id="PTHR11098:SF1">
    <property type="entry name" value="NICOTINATE PHOSPHORIBOSYLTRANSFERASE"/>
    <property type="match status" value="1"/>
</dbReference>
<dbReference type="Proteomes" id="UP001346149">
    <property type="component" value="Unassembled WGS sequence"/>
</dbReference>
<dbReference type="InterPro" id="IPR036068">
    <property type="entry name" value="Nicotinate_pribotase-like_C"/>
</dbReference>
<dbReference type="EC" id="6.3.4.21" evidence="2"/>
<evidence type="ECO:0000313" key="8">
    <source>
        <dbReference type="Proteomes" id="UP001346149"/>
    </source>
</evidence>
<comment type="caution">
    <text evidence="7">The sequence shown here is derived from an EMBL/GenBank/DDBJ whole genome shotgun (WGS) entry which is preliminary data.</text>
</comment>
<proteinExistence type="predicted"/>
<sequence length="178" mass="19356">MKNNSKSNSPSTVPAIPGPTNSMVTPLFTDLYQFTIAYAYRRAGKHQKCAVEGPDGGIGASKYCYMGGFDSTSNVAAGKLFGIPLSGRHSHAFVSSFMVGSFMSCSSLCCSHLRLYRHLKSPEEIVHKSLCSSDGSTTCEDFVALASHGWKKNGCICTWTIKHCFHCHAEMLLHHLEG</sequence>
<keyword evidence="5" id="KW-0662">Pyridine nucleotide biosynthesis</keyword>
<dbReference type="Gene3D" id="3.20.20.70">
    <property type="entry name" value="Aldolase class I"/>
    <property type="match status" value="1"/>
</dbReference>
<evidence type="ECO:0000313" key="7">
    <source>
        <dbReference type="EMBL" id="KAK4765189.1"/>
    </source>
</evidence>
<name>A0AAN7KDJ0_TRANT</name>
<dbReference type="PANTHER" id="PTHR11098">
    <property type="entry name" value="NICOTINATE PHOSPHORIBOSYLTRANSFERASE"/>
    <property type="match status" value="1"/>
</dbReference>
<dbReference type="InterPro" id="IPR013785">
    <property type="entry name" value="Aldolase_TIM"/>
</dbReference>
<evidence type="ECO:0000256" key="5">
    <source>
        <dbReference type="ARBA" id="ARBA00022642"/>
    </source>
</evidence>
<keyword evidence="8" id="KW-1185">Reference proteome</keyword>
<evidence type="ECO:0000256" key="3">
    <source>
        <dbReference type="ARBA" id="ARBA00022553"/>
    </source>
</evidence>
<dbReference type="EMBL" id="JAXQNO010000023">
    <property type="protein sequence ID" value="KAK4765189.1"/>
    <property type="molecule type" value="Genomic_DNA"/>
</dbReference>
<organism evidence="7 8">
    <name type="scientific">Trapa natans</name>
    <name type="common">Water chestnut</name>
    <dbReference type="NCBI Taxonomy" id="22666"/>
    <lineage>
        <taxon>Eukaryota</taxon>
        <taxon>Viridiplantae</taxon>
        <taxon>Streptophyta</taxon>
        <taxon>Embryophyta</taxon>
        <taxon>Tracheophyta</taxon>
        <taxon>Spermatophyta</taxon>
        <taxon>Magnoliopsida</taxon>
        <taxon>eudicotyledons</taxon>
        <taxon>Gunneridae</taxon>
        <taxon>Pentapetalae</taxon>
        <taxon>rosids</taxon>
        <taxon>malvids</taxon>
        <taxon>Myrtales</taxon>
        <taxon>Lythraceae</taxon>
        <taxon>Trapa</taxon>
    </lineage>
</organism>
<dbReference type="AlphaFoldDB" id="A0AAN7KDJ0"/>
<keyword evidence="3" id="KW-0597">Phosphoprotein</keyword>
<accession>A0AAN7KDJ0</accession>
<reference evidence="7 8" key="1">
    <citation type="journal article" date="2023" name="Hortic Res">
        <title>Pangenome of water caltrop reveals structural variations and asymmetric subgenome divergence after allopolyploidization.</title>
        <authorList>
            <person name="Zhang X."/>
            <person name="Chen Y."/>
            <person name="Wang L."/>
            <person name="Yuan Y."/>
            <person name="Fang M."/>
            <person name="Shi L."/>
            <person name="Lu R."/>
            <person name="Comes H.P."/>
            <person name="Ma Y."/>
            <person name="Chen Y."/>
            <person name="Huang G."/>
            <person name="Zhou Y."/>
            <person name="Zheng Z."/>
            <person name="Qiu Y."/>
        </authorList>
    </citation>
    <scope>NUCLEOTIDE SEQUENCE [LARGE SCALE GENOMIC DNA]</scope>
    <source>
        <strain evidence="7">F231</strain>
    </source>
</reference>
<gene>
    <name evidence="7" type="ORF">SAY86_026279</name>
</gene>
<keyword evidence="4" id="KW-0436">Ligase</keyword>
<dbReference type="GO" id="GO:0034355">
    <property type="term" value="P:NAD+ biosynthetic process via the salvage pathway"/>
    <property type="evidence" value="ECO:0007669"/>
    <property type="project" value="TreeGrafter"/>
</dbReference>
<dbReference type="GO" id="GO:0004516">
    <property type="term" value="F:nicotinate phosphoribosyltransferase activity"/>
    <property type="evidence" value="ECO:0007669"/>
    <property type="project" value="UniProtKB-EC"/>
</dbReference>
<evidence type="ECO:0000256" key="2">
    <source>
        <dbReference type="ARBA" id="ARBA00013236"/>
    </source>
</evidence>
<protein>
    <recommendedName>
        <fullName evidence="2">nicotinate phosphoribosyltransferase</fullName>
        <ecNumber evidence="2">6.3.4.21</ecNumber>
    </recommendedName>
</protein>
<comment type="catalytic activity">
    <reaction evidence="6">
        <text>5-phospho-alpha-D-ribose 1-diphosphate + nicotinate + ATP + H2O = nicotinate beta-D-ribonucleotide + ADP + phosphate + diphosphate</text>
        <dbReference type="Rhea" id="RHEA:36163"/>
        <dbReference type="ChEBI" id="CHEBI:15377"/>
        <dbReference type="ChEBI" id="CHEBI:30616"/>
        <dbReference type="ChEBI" id="CHEBI:32544"/>
        <dbReference type="ChEBI" id="CHEBI:33019"/>
        <dbReference type="ChEBI" id="CHEBI:43474"/>
        <dbReference type="ChEBI" id="CHEBI:57502"/>
        <dbReference type="ChEBI" id="CHEBI:58017"/>
        <dbReference type="ChEBI" id="CHEBI:456216"/>
        <dbReference type="EC" id="6.3.4.21"/>
    </reaction>
</comment>
<evidence type="ECO:0000256" key="1">
    <source>
        <dbReference type="ARBA" id="ARBA00004952"/>
    </source>
</evidence>
<evidence type="ECO:0000256" key="6">
    <source>
        <dbReference type="ARBA" id="ARBA00048668"/>
    </source>
</evidence>
<dbReference type="InterPro" id="IPR007229">
    <property type="entry name" value="Nic_PRibTrfase-Fam"/>
</dbReference>
<evidence type="ECO:0000256" key="4">
    <source>
        <dbReference type="ARBA" id="ARBA00022598"/>
    </source>
</evidence>
<dbReference type="GO" id="GO:0005829">
    <property type="term" value="C:cytosol"/>
    <property type="evidence" value="ECO:0007669"/>
    <property type="project" value="TreeGrafter"/>
</dbReference>
<dbReference type="SUPFAM" id="SSF51690">
    <property type="entry name" value="Nicotinate/Quinolinate PRTase C-terminal domain-like"/>
    <property type="match status" value="1"/>
</dbReference>